<gene>
    <name evidence="1" type="ORF">SSEG_11369</name>
</gene>
<evidence type="ECO:0000313" key="1">
    <source>
        <dbReference type="EMBL" id="EFH29105.1"/>
    </source>
</evidence>
<keyword evidence="2" id="KW-1185">Reference proteome</keyword>
<organism evidence="1 2">
    <name type="scientific">Streptomyces sviceus (strain ATCC 29083 / DSM 924 / JCM 4929 / NBRC 13980 / NCIMB 11184 / NRRL 5439 / UC 5370)</name>
    <dbReference type="NCBI Taxonomy" id="463191"/>
    <lineage>
        <taxon>Bacteria</taxon>
        <taxon>Bacillati</taxon>
        <taxon>Actinomycetota</taxon>
        <taxon>Actinomycetes</taxon>
        <taxon>Kitasatosporales</taxon>
        <taxon>Streptomycetaceae</taxon>
        <taxon>Streptomyces</taxon>
    </lineage>
</organism>
<sequence>MCSSTSWPVARAAASAAELSAIRAEGDINEAEFQQAKEKTLRVLSVPRQAASVGSLPALMASTSAW</sequence>
<dbReference type="Proteomes" id="UP000002785">
    <property type="component" value="Chromosome"/>
</dbReference>
<dbReference type="EMBL" id="CM000951">
    <property type="protein sequence ID" value="EFH29105.1"/>
    <property type="molecule type" value="Genomic_DNA"/>
</dbReference>
<accession>D6XCU8</accession>
<evidence type="ECO:0000313" key="2">
    <source>
        <dbReference type="Proteomes" id="UP000002785"/>
    </source>
</evidence>
<name>D6XCU8_STRX2</name>
<reference evidence="1" key="1">
    <citation type="submission" date="2009-10" db="EMBL/GenBank/DDBJ databases">
        <title>The genome sequence of Streptomyces sviceus strain ATCC 29083.</title>
        <authorList>
            <consortium name="The Broad Institute Genome Sequencing Platform"/>
            <consortium name="Broad Institute Microbial Sequencing Center"/>
            <person name="Fischbach M."/>
            <person name="Godfrey P."/>
            <person name="Ward D."/>
            <person name="Young S."/>
            <person name="Zeng Q."/>
            <person name="Koehrsen M."/>
            <person name="Alvarado L."/>
            <person name="Berlin A.M."/>
            <person name="Bochicchio J."/>
            <person name="Borenstein D."/>
            <person name="Chapman S.B."/>
            <person name="Chen Z."/>
            <person name="Engels R."/>
            <person name="Freedman E."/>
            <person name="Gellesch M."/>
            <person name="Goldberg J."/>
            <person name="Griggs A."/>
            <person name="Gujja S."/>
            <person name="Heilman E.R."/>
            <person name="Heiman D.I."/>
            <person name="Hepburn T.A."/>
            <person name="Howarth C."/>
            <person name="Jen D."/>
            <person name="Larson L."/>
            <person name="Lewis B."/>
            <person name="Mehta T."/>
            <person name="Park D."/>
            <person name="Pearson M."/>
            <person name="Richards J."/>
            <person name="Roberts A."/>
            <person name="Saif S."/>
            <person name="Shea T.D."/>
            <person name="Shenoy N."/>
            <person name="Sisk P."/>
            <person name="Stolte C."/>
            <person name="Sykes S.N."/>
            <person name="Thomson T."/>
            <person name="Walk T."/>
            <person name="White J."/>
            <person name="Yandava C."/>
            <person name="Straight P."/>
            <person name="Clardy J."/>
            <person name="Hung D."/>
            <person name="Kolter R."/>
            <person name="Mekalanos J."/>
            <person name="Walker S."/>
            <person name="Walsh C.T."/>
            <person name="Wieland-Brown L.C."/>
            <person name="Haas B."/>
            <person name="Nusbaum C."/>
            <person name="Birren B."/>
        </authorList>
    </citation>
    <scope>NUCLEOTIDE SEQUENCE [LARGE SCALE GENOMIC DNA]</scope>
    <source>
        <strain evidence="1">ATCC 29083</strain>
    </source>
</reference>
<protein>
    <recommendedName>
        <fullName evidence="3">SHOCT domain-containing protein</fullName>
    </recommendedName>
</protein>
<dbReference type="AlphaFoldDB" id="D6XCU8"/>
<proteinExistence type="predicted"/>
<dbReference type="HOGENOM" id="CLU_2829577_0_0_11"/>
<evidence type="ECO:0008006" key="3">
    <source>
        <dbReference type="Google" id="ProtNLM"/>
    </source>
</evidence>